<accession>A0A8G0RD88</accession>
<dbReference type="EMBL" id="MW597741">
    <property type="protein sequence ID" value="QYW15026.1"/>
    <property type="molecule type" value="Genomic_DNA"/>
</dbReference>
<name>A0A8G0RD88_9ADEN</name>
<protein>
    <submittedName>
        <fullName evidence="2">E1A</fullName>
    </submittedName>
</protein>
<reference evidence="2" key="1">
    <citation type="submission" date="2021-01" db="EMBL/GenBank/DDBJ databases">
        <authorList>
            <person name="Zhang W."/>
        </authorList>
    </citation>
    <scope>NUCLEOTIDE SEQUENCE</scope>
    <source>
        <strain evidence="2">CXC10</strain>
    </source>
</reference>
<evidence type="ECO:0000313" key="2">
    <source>
        <dbReference type="EMBL" id="QYW15026.1"/>
    </source>
</evidence>
<feature type="region of interest" description="Disordered" evidence="1">
    <location>
        <begin position="98"/>
        <end position="130"/>
    </location>
</feature>
<proteinExistence type="predicted"/>
<sequence length="187" mass="20920">MKHITLELDESILELADALLAQQEVPEEPQVVSLFDGEDPPTLHDLFDVSLPGPFPDFSPDVELLFPTSVVEEAERQNEEVRCETPVVEVELECNESMISTTPEGSVGTPEEEESEAGPSSRWGPLEPGDSPRPCRACTYHRIESGDPTVKCSLCYMKDTYYQVYSKYILKILFCVVCEKILFESAV</sequence>
<evidence type="ECO:0000256" key="1">
    <source>
        <dbReference type="SAM" id="MobiDB-lite"/>
    </source>
</evidence>
<dbReference type="GO" id="GO:0006355">
    <property type="term" value="P:regulation of DNA-templated transcription"/>
    <property type="evidence" value="ECO:0007669"/>
    <property type="project" value="InterPro"/>
</dbReference>
<organism evidence="2">
    <name type="scientific">Bat mastadenovirus</name>
    <dbReference type="NCBI Taxonomy" id="740971"/>
    <lineage>
        <taxon>Viruses</taxon>
        <taxon>Varidnaviria</taxon>
        <taxon>Bamfordvirae</taxon>
        <taxon>Preplasmiviricota</taxon>
        <taxon>Polisuviricotina</taxon>
        <taxon>Pharingeaviricetes</taxon>
        <taxon>Rowavirales</taxon>
        <taxon>Adenoviridae</taxon>
        <taxon>Mastadenovirus</taxon>
        <taxon>Mastadenovirus asiensse</taxon>
    </lineage>
</organism>
<dbReference type="GO" id="GO:0044003">
    <property type="term" value="P:symbiont-mediated perturbation of host process"/>
    <property type="evidence" value="ECO:0007669"/>
    <property type="project" value="InterPro"/>
</dbReference>